<dbReference type="OrthoDB" id="9808638at2"/>
<keyword evidence="2" id="KW-0813">Transport</keyword>
<protein>
    <recommendedName>
        <fullName evidence="8">Guanidinium exporter</fullName>
    </recommendedName>
</protein>
<dbReference type="NCBIfam" id="NF008512">
    <property type="entry name" value="PRK11431.1"/>
    <property type="match status" value="1"/>
</dbReference>
<evidence type="ECO:0000313" key="12">
    <source>
        <dbReference type="Proteomes" id="UP000273405"/>
    </source>
</evidence>
<dbReference type="Proteomes" id="UP000273405">
    <property type="component" value="Unassembled WGS sequence"/>
</dbReference>
<dbReference type="InterPro" id="IPR045324">
    <property type="entry name" value="Small_multidrug_res"/>
</dbReference>
<keyword evidence="6 10" id="KW-0472">Membrane</keyword>
<dbReference type="GO" id="GO:0022857">
    <property type="term" value="F:transmembrane transporter activity"/>
    <property type="evidence" value="ECO:0007669"/>
    <property type="project" value="InterPro"/>
</dbReference>
<keyword evidence="5 10" id="KW-1133">Transmembrane helix</keyword>
<dbReference type="PANTHER" id="PTHR30561:SF0">
    <property type="entry name" value="GUANIDINIUM EXPORTER"/>
    <property type="match status" value="1"/>
</dbReference>
<dbReference type="RefSeq" id="WP_120626405.1">
    <property type="nucleotide sequence ID" value="NZ_RAWG01000100.1"/>
</dbReference>
<reference evidence="12" key="1">
    <citation type="submission" date="2018-09" db="EMBL/GenBank/DDBJ databases">
        <authorList>
            <person name="Livingstone P.G."/>
            <person name="Whitworth D.E."/>
        </authorList>
    </citation>
    <scope>NUCLEOTIDE SEQUENCE [LARGE SCALE GENOMIC DNA]</scope>
    <source>
        <strain evidence="12">CA040B</strain>
    </source>
</reference>
<evidence type="ECO:0000256" key="1">
    <source>
        <dbReference type="ARBA" id="ARBA00004651"/>
    </source>
</evidence>
<evidence type="ECO:0000256" key="3">
    <source>
        <dbReference type="ARBA" id="ARBA00022475"/>
    </source>
</evidence>
<dbReference type="GO" id="GO:1990961">
    <property type="term" value="P:xenobiotic detoxification by transmembrane export across the plasma membrane"/>
    <property type="evidence" value="ECO:0007669"/>
    <property type="project" value="UniProtKB-ARBA"/>
</dbReference>
<dbReference type="InterPro" id="IPR000390">
    <property type="entry name" value="Small_drug/metabolite_transptr"/>
</dbReference>
<evidence type="ECO:0000256" key="10">
    <source>
        <dbReference type="SAM" id="Phobius"/>
    </source>
</evidence>
<dbReference type="SUPFAM" id="SSF103481">
    <property type="entry name" value="Multidrug resistance efflux transporter EmrE"/>
    <property type="match status" value="1"/>
</dbReference>
<keyword evidence="3" id="KW-1003">Cell membrane</keyword>
<feature type="transmembrane region" description="Helical" evidence="10">
    <location>
        <begin position="86"/>
        <end position="105"/>
    </location>
</feature>
<accession>A0A3A8NKT0</accession>
<proteinExistence type="inferred from homology"/>
<comment type="subcellular location">
    <subcellularLocation>
        <location evidence="1 9">Cell membrane</location>
        <topology evidence="1 9">Multi-pass membrane protein</topology>
    </subcellularLocation>
</comment>
<evidence type="ECO:0000256" key="8">
    <source>
        <dbReference type="ARBA" id="ARBA00039168"/>
    </source>
</evidence>
<gene>
    <name evidence="11" type="primary">sugE</name>
    <name evidence="11" type="ORF">D7X12_17475</name>
</gene>
<dbReference type="AlphaFoldDB" id="A0A3A8NKT0"/>
<comment type="similarity">
    <text evidence="7">Belongs to the drug/metabolite transporter (DMT) superfamily. Small multidrug resistance (SMR) (TC 2.A.7.1) family. Gdx/SugE subfamily.</text>
</comment>
<feature type="transmembrane region" description="Helical" evidence="10">
    <location>
        <begin position="59"/>
        <end position="80"/>
    </location>
</feature>
<evidence type="ECO:0000256" key="2">
    <source>
        <dbReference type="ARBA" id="ARBA00022448"/>
    </source>
</evidence>
<evidence type="ECO:0000256" key="7">
    <source>
        <dbReference type="ARBA" id="ARBA00038151"/>
    </source>
</evidence>
<organism evidence="11 12">
    <name type="scientific">Corallococcus sicarius</name>
    <dbReference type="NCBI Taxonomy" id="2316726"/>
    <lineage>
        <taxon>Bacteria</taxon>
        <taxon>Pseudomonadati</taxon>
        <taxon>Myxococcota</taxon>
        <taxon>Myxococcia</taxon>
        <taxon>Myxococcales</taxon>
        <taxon>Cystobacterineae</taxon>
        <taxon>Myxococcaceae</taxon>
        <taxon>Corallococcus</taxon>
    </lineage>
</organism>
<evidence type="ECO:0000256" key="9">
    <source>
        <dbReference type="RuleBase" id="RU003942"/>
    </source>
</evidence>
<keyword evidence="4 9" id="KW-0812">Transmembrane</keyword>
<dbReference type="InterPro" id="IPR037185">
    <property type="entry name" value="EmrE-like"/>
</dbReference>
<dbReference type="Pfam" id="PF00893">
    <property type="entry name" value="Multi_Drug_Res"/>
    <property type="match status" value="1"/>
</dbReference>
<evidence type="ECO:0000256" key="6">
    <source>
        <dbReference type="ARBA" id="ARBA00023136"/>
    </source>
</evidence>
<name>A0A3A8NKT0_9BACT</name>
<evidence type="ECO:0000313" key="11">
    <source>
        <dbReference type="EMBL" id="RKH41785.1"/>
    </source>
</evidence>
<keyword evidence="12" id="KW-1185">Reference proteome</keyword>
<feature type="transmembrane region" description="Helical" evidence="10">
    <location>
        <begin position="35"/>
        <end position="52"/>
    </location>
</feature>
<sequence>MSSSWILLVVAGLLEVGWAIGLKYTQGFTRPLPSVLTVAAIIASMALLSFAAKTLPIGTAYAVWVGIGAFGAAVLGMVLFHEPVTAPRLFFLGLLLVAIVGLKATSGTQ</sequence>
<dbReference type="FunFam" id="1.10.3730.20:FF:000001">
    <property type="entry name" value="Quaternary ammonium compound resistance transporter SugE"/>
    <property type="match status" value="1"/>
</dbReference>
<dbReference type="EMBL" id="RAWG01000100">
    <property type="protein sequence ID" value="RKH41785.1"/>
    <property type="molecule type" value="Genomic_DNA"/>
</dbReference>
<comment type="caution">
    <text evidence="11">The sequence shown here is derived from an EMBL/GenBank/DDBJ whole genome shotgun (WGS) entry which is preliminary data.</text>
</comment>
<dbReference type="Gene3D" id="1.10.3730.20">
    <property type="match status" value="1"/>
</dbReference>
<dbReference type="PANTHER" id="PTHR30561">
    <property type="entry name" value="SMR FAMILY PROTON-DEPENDENT DRUG EFFLUX TRANSPORTER SUGE"/>
    <property type="match status" value="1"/>
</dbReference>
<evidence type="ECO:0000256" key="4">
    <source>
        <dbReference type="ARBA" id="ARBA00022692"/>
    </source>
</evidence>
<evidence type="ECO:0000256" key="5">
    <source>
        <dbReference type="ARBA" id="ARBA00022989"/>
    </source>
</evidence>
<dbReference type="GO" id="GO:0005886">
    <property type="term" value="C:plasma membrane"/>
    <property type="evidence" value="ECO:0007669"/>
    <property type="project" value="UniProtKB-SubCell"/>
</dbReference>